<evidence type="ECO:0000256" key="1">
    <source>
        <dbReference type="SAM" id="Phobius"/>
    </source>
</evidence>
<comment type="caution">
    <text evidence="2">The sequence shown here is derived from an EMBL/GenBank/DDBJ whole genome shotgun (WGS) entry which is preliminary data.</text>
</comment>
<keyword evidence="1" id="KW-0812">Transmembrane</keyword>
<organism evidence="2 3">
    <name type="scientific">Saccharicrinis fermentans DSM 9555 = JCM 21142</name>
    <dbReference type="NCBI Taxonomy" id="869213"/>
    <lineage>
        <taxon>Bacteria</taxon>
        <taxon>Pseudomonadati</taxon>
        <taxon>Bacteroidota</taxon>
        <taxon>Bacteroidia</taxon>
        <taxon>Marinilabiliales</taxon>
        <taxon>Marinilabiliaceae</taxon>
        <taxon>Saccharicrinis</taxon>
    </lineage>
</organism>
<sequence>MNKRVIHKIIKQVEKKFNRGKRDTWKNRDFEDLSFIVHQETKVLISVATLKRIFGKVKTDKNYSPQESTMKALADFSGYNSDEVSIRKPHTLVRFAIFAVLVTVLGMVVYLWNEETQNYKGAVEGRIELIKTEGTCPKTAYFQLDISQIQDPVFVDFGDDSQKQLVNHQTILSHFYAYPGQFVATLQCDGEILAESKKILVATDNWQAFAYYYAGTYDAETKMRYYPIPLEKALQQGYFHVAPRTISSLGIDTTQIVSVHLSNYKQTHISGDRFFYQSH</sequence>
<name>W7Y2H3_9BACT</name>
<keyword evidence="1" id="KW-1133">Transmembrane helix</keyword>
<dbReference type="Proteomes" id="UP000019402">
    <property type="component" value="Unassembled WGS sequence"/>
</dbReference>
<evidence type="ECO:0000313" key="3">
    <source>
        <dbReference type="Proteomes" id="UP000019402"/>
    </source>
</evidence>
<keyword evidence="1" id="KW-0472">Membrane</keyword>
<accession>W7Y2H3</accession>
<dbReference type="EMBL" id="BAMD01000065">
    <property type="protein sequence ID" value="GAF05040.1"/>
    <property type="molecule type" value="Genomic_DNA"/>
</dbReference>
<feature type="transmembrane region" description="Helical" evidence="1">
    <location>
        <begin position="92"/>
        <end position="112"/>
    </location>
</feature>
<evidence type="ECO:0008006" key="4">
    <source>
        <dbReference type="Google" id="ProtNLM"/>
    </source>
</evidence>
<dbReference type="AlphaFoldDB" id="W7Y2H3"/>
<dbReference type="OrthoDB" id="639802at2"/>
<keyword evidence="3" id="KW-1185">Reference proteome</keyword>
<evidence type="ECO:0000313" key="2">
    <source>
        <dbReference type="EMBL" id="GAF05040.1"/>
    </source>
</evidence>
<gene>
    <name evidence="2" type="ORF">JCM21142_93763</name>
</gene>
<proteinExistence type="predicted"/>
<protein>
    <recommendedName>
        <fullName evidence="4">PKD domain-containing protein</fullName>
    </recommendedName>
</protein>
<reference evidence="2 3" key="1">
    <citation type="journal article" date="2014" name="Genome Announc.">
        <title>Draft Genome Sequence of Cytophaga fermentans JCM 21142T, a Facultative Anaerobe Isolated from Marine Mud.</title>
        <authorList>
            <person name="Starns D."/>
            <person name="Oshima K."/>
            <person name="Suda W."/>
            <person name="Iino T."/>
            <person name="Yuki M."/>
            <person name="Inoue J."/>
            <person name="Kitamura K."/>
            <person name="Iida T."/>
            <person name="Darby A."/>
            <person name="Hattori M."/>
            <person name="Ohkuma M."/>
        </authorList>
    </citation>
    <scope>NUCLEOTIDE SEQUENCE [LARGE SCALE GENOMIC DNA]</scope>
    <source>
        <strain evidence="2 3">JCM 21142</strain>
    </source>
</reference>
<dbReference type="RefSeq" id="WP_044214036.1">
    <property type="nucleotide sequence ID" value="NZ_BAMD01000065.1"/>
</dbReference>
<dbReference type="STRING" id="869213.GCA_000517085_01682"/>